<dbReference type="STRING" id="526729.SAMN04324258_1642"/>
<evidence type="ECO:0000313" key="2">
    <source>
        <dbReference type="Proteomes" id="UP000189777"/>
    </source>
</evidence>
<accession>A0A1T5JY50</accession>
<dbReference type="GO" id="GO:0016791">
    <property type="term" value="F:phosphatase activity"/>
    <property type="evidence" value="ECO:0007669"/>
    <property type="project" value="TreeGrafter"/>
</dbReference>
<dbReference type="RefSeq" id="WP_079573364.1">
    <property type="nucleotide sequence ID" value="NZ_FUZQ01000003.1"/>
</dbReference>
<protein>
    <submittedName>
        <fullName evidence="1">HAD-superfamily hydrolase, subfamily IIB</fullName>
    </submittedName>
</protein>
<dbReference type="PANTHER" id="PTHR10000:SF8">
    <property type="entry name" value="HAD SUPERFAMILY HYDROLASE-LIKE, TYPE 3"/>
    <property type="match status" value="1"/>
</dbReference>
<dbReference type="GO" id="GO:0005829">
    <property type="term" value="C:cytosol"/>
    <property type="evidence" value="ECO:0007669"/>
    <property type="project" value="TreeGrafter"/>
</dbReference>
<dbReference type="EMBL" id="FUZQ01000003">
    <property type="protein sequence ID" value="SKC56301.1"/>
    <property type="molecule type" value="Genomic_DNA"/>
</dbReference>
<dbReference type="InterPro" id="IPR023214">
    <property type="entry name" value="HAD_sf"/>
</dbReference>
<dbReference type="Proteomes" id="UP000189777">
    <property type="component" value="Unassembled WGS sequence"/>
</dbReference>
<sequence length="264" mass="28238">MNQHLVALDIDGTLLGYDGGLSPAVRDAVATVQAAGHHVVLSSGRSLIAMAPVAELLGIATGWMVCSNGAVTVRLDPALPQGWELDEVRTFDPGPALRLLREELPDARYAVEDIGVGFRMNALFPEGELDGEHQLVDFEQLWSREVTRVVIRSPERTPEEFSAMAARIGLGDVTYAVGWTAWMDVAPKGVTKASGLERLRERLGVDPAATLAVGDGRNDVDMLRWAGRGVAMGHADDVVRAAADEVTGTVDEDGVVPVLLSLPR</sequence>
<dbReference type="OrthoDB" id="3180855at2"/>
<dbReference type="Gene3D" id="3.40.50.1000">
    <property type="entry name" value="HAD superfamily/HAD-like"/>
    <property type="match status" value="1"/>
</dbReference>
<gene>
    <name evidence="1" type="ORF">SAMN04324258_1642</name>
</gene>
<dbReference type="Pfam" id="PF08282">
    <property type="entry name" value="Hydrolase_3"/>
    <property type="match status" value="2"/>
</dbReference>
<reference evidence="1 2" key="1">
    <citation type="submission" date="2017-02" db="EMBL/GenBank/DDBJ databases">
        <authorList>
            <person name="Peterson S.W."/>
        </authorList>
    </citation>
    <scope>NUCLEOTIDE SEQUENCE [LARGE SCALE GENOMIC DNA]</scope>
    <source>
        <strain evidence="1 2">DSM 21481</strain>
    </source>
</reference>
<dbReference type="InterPro" id="IPR036412">
    <property type="entry name" value="HAD-like_sf"/>
</dbReference>
<dbReference type="PANTHER" id="PTHR10000">
    <property type="entry name" value="PHOSPHOSERINE PHOSPHATASE"/>
    <property type="match status" value="1"/>
</dbReference>
<proteinExistence type="predicted"/>
<dbReference type="PROSITE" id="PS01229">
    <property type="entry name" value="COF_2"/>
    <property type="match status" value="1"/>
</dbReference>
<dbReference type="Gene3D" id="3.30.1240.10">
    <property type="match status" value="1"/>
</dbReference>
<organism evidence="1 2">
    <name type="scientific">Krasilnikoviella flava</name>
    <dbReference type="NCBI Taxonomy" id="526729"/>
    <lineage>
        <taxon>Bacteria</taxon>
        <taxon>Bacillati</taxon>
        <taxon>Actinomycetota</taxon>
        <taxon>Actinomycetes</taxon>
        <taxon>Micrococcales</taxon>
        <taxon>Promicromonosporaceae</taxon>
        <taxon>Krasilnikoviella</taxon>
    </lineage>
</organism>
<dbReference type="AlphaFoldDB" id="A0A1T5JY50"/>
<keyword evidence="2" id="KW-1185">Reference proteome</keyword>
<name>A0A1T5JY50_9MICO</name>
<dbReference type="SUPFAM" id="SSF56784">
    <property type="entry name" value="HAD-like"/>
    <property type="match status" value="1"/>
</dbReference>
<evidence type="ECO:0000313" key="1">
    <source>
        <dbReference type="EMBL" id="SKC56301.1"/>
    </source>
</evidence>
<dbReference type="GO" id="GO:0000287">
    <property type="term" value="F:magnesium ion binding"/>
    <property type="evidence" value="ECO:0007669"/>
    <property type="project" value="TreeGrafter"/>
</dbReference>
<keyword evidence="1" id="KW-0378">Hydrolase</keyword>